<dbReference type="CDD" id="cd06171">
    <property type="entry name" value="Sigma70_r4"/>
    <property type="match status" value="1"/>
</dbReference>
<dbReference type="PROSITE" id="PS01063">
    <property type="entry name" value="SIGMA70_ECF"/>
    <property type="match status" value="1"/>
</dbReference>
<name>A0ABN2TKZ8_9ACTN</name>
<keyword evidence="5 6" id="KW-0804">Transcription</keyword>
<feature type="transmembrane region" description="Helical" evidence="7">
    <location>
        <begin position="163"/>
        <end position="183"/>
    </location>
</feature>
<dbReference type="PANTHER" id="PTHR43133:SF8">
    <property type="entry name" value="RNA POLYMERASE SIGMA FACTOR HI_1459-RELATED"/>
    <property type="match status" value="1"/>
</dbReference>
<dbReference type="EMBL" id="BAAAQN010000002">
    <property type="protein sequence ID" value="GAA2012281.1"/>
    <property type="molecule type" value="Genomic_DNA"/>
</dbReference>
<comment type="similarity">
    <text evidence="1 6">Belongs to the sigma-70 factor family. ECF subfamily.</text>
</comment>
<keyword evidence="7" id="KW-0472">Membrane</keyword>
<dbReference type="SUPFAM" id="SSF88659">
    <property type="entry name" value="Sigma3 and sigma4 domains of RNA polymerase sigma factors"/>
    <property type="match status" value="1"/>
</dbReference>
<dbReference type="Pfam" id="PF04545">
    <property type="entry name" value="Sigma70_r4"/>
    <property type="match status" value="1"/>
</dbReference>
<evidence type="ECO:0000313" key="10">
    <source>
        <dbReference type="EMBL" id="GAA2012281.1"/>
    </source>
</evidence>
<comment type="caution">
    <text evidence="10">The sequence shown here is derived from an EMBL/GenBank/DDBJ whole genome shotgun (WGS) entry which is preliminary data.</text>
</comment>
<dbReference type="Proteomes" id="UP001500751">
    <property type="component" value="Unassembled WGS sequence"/>
</dbReference>
<evidence type="ECO:0000256" key="5">
    <source>
        <dbReference type="ARBA" id="ARBA00023163"/>
    </source>
</evidence>
<evidence type="ECO:0000256" key="1">
    <source>
        <dbReference type="ARBA" id="ARBA00010641"/>
    </source>
</evidence>
<feature type="domain" description="RNA polymerase sigma-70 region 2" evidence="8">
    <location>
        <begin position="15"/>
        <end position="78"/>
    </location>
</feature>
<keyword evidence="2 6" id="KW-0805">Transcription regulation</keyword>
<dbReference type="InterPro" id="IPR013324">
    <property type="entry name" value="RNA_pol_sigma_r3/r4-like"/>
</dbReference>
<dbReference type="InterPro" id="IPR036388">
    <property type="entry name" value="WH-like_DNA-bd_sf"/>
</dbReference>
<keyword evidence="7" id="KW-1133">Transmembrane helix</keyword>
<dbReference type="InterPro" id="IPR007630">
    <property type="entry name" value="RNA_pol_sigma70_r4"/>
</dbReference>
<dbReference type="NCBIfam" id="TIGR02937">
    <property type="entry name" value="sigma70-ECF"/>
    <property type="match status" value="1"/>
</dbReference>
<dbReference type="InterPro" id="IPR039425">
    <property type="entry name" value="RNA_pol_sigma-70-like"/>
</dbReference>
<reference evidence="11" key="1">
    <citation type="journal article" date="2019" name="Int. J. Syst. Evol. Microbiol.">
        <title>The Global Catalogue of Microorganisms (GCM) 10K type strain sequencing project: providing services to taxonomists for standard genome sequencing and annotation.</title>
        <authorList>
            <consortium name="The Broad Institute Genomics Platform"/>
            <consortium name="The Broad Institute Genome Sequencing Center for Infectious Disease"/>
            <person name="Wu L."/>
            <person name="Ma J."/>
        </authorList>
    </citation>
    <scope>NUCLEOTIDE SEQUENCE [LARGE SCALE GENOMIC DNA]</scope>
    <source>
        <strain evidence="11">JCM 16014</strain>
    </source>
</reference>
<organism evidence="10 11">
    <name type="scientific">Catenulispora yoronensis</name>
    <dbReference type="NCBI Taxonomy" id="450799"/>
    <lineage>
        <taxon>Bacteria</taxon>
        <taxon>Bacillati</taxon>
        <taxon>Actinomycetota</taxon>
        <taxon>Actinomycetes</taxon>
        <taxon>Catenulisporales</taxon>
        <taxon>Catenulisporaceae</taxon>
        <taxon>Catenulispora</taxon>
    </lineage>
</organism>
<gene>
    <name evidence="10" type="ORF">GCM10009839_03220</name>
</gene>
<dbReference type="Gene3D" id="1.10.1740.10">
    <property type="match status" value="1"/>
</dbReference>
<dbReference type="PANTHER" id="PTHR43133">
    <property type="entry name" value="RNA POLYMERASE ECF-TYPE SIGMA FACTO"/>
    <property type="match status" value="1"/>
</dbReference>
<evidence type="ECO:0000256" key="7">
    <source>
        <dbReference type="SAM" id="Phobius"/>
    </source>
</evidence>
<evidence type="ECO:0000256" key="3">
    <source>
        <dbReference type="ARBA" id="ARBA00023082"/>
    </source>
</evidence>
<evidence type="ECO:0000256" key="2">
    <source>
        <dbReference type="ARBA" id="ARBA00023015"/>
    </source>
</evidence>
<feature type="domain" description="RNA polymerase sigma-70 region 4" evidence="9">
    <location>
        <begin position="117"/>
        <end position="164"/>
    </location>
</feature>
<dbReference type="InterPro" id="IPR007627">
    <property type="entry name" value="RNA_pol_sigma70_r2"/>
</dbReference>
<proteinExistence type="inferred from homology"/>
<dbReference type="InterPro" id="IPR014284">
    <property type="entry name" value="RNA_pol_sigma-70_dom"/>
</dbReference>
<dbReference type="Gene3D" id="1.10.10.10">
    <property type="entry name" value="Winged helix-like DNA-binding domain superfamily/Winged helix DNA-binding domain"/>
    <property type="match status" value="1"/>
</dbReference>
<keyword evidence="7" id="KW-0812">Transmembrane</keyword>
<accession>A0ABN2TKZ8</accession>
<keyword evidence="3 6" id="KW-0731">Sigma factor</keyword>
<keyword evidence="4 6" id="KW-0238">DNA-binding</keyword>
<evidence type="ECO:0000259" key="9">
    <source>
        <dbReference type="Pfam" id="PF04545"/>
    </source>
</evidence>
<protein>
    <recommendedName>
        <fullName evidence="6">RNA polymerase sigma factor</fullName>
    </recommendedName>
</protein>
<dbReference type="RefSeq" id="WP_344663645.1">
    <property type="nucleotide sequence ID" value="NZ_BAAAQN010000002.1"/>
</dbReference>
<evidence type="ECO:0000256" key="6">
    <source>
        <dbReference type="RuleBase" id="RU000716"/>
    </source>
</evidence>
<dbReference type="Pfam" id="PF04542">
    <property type="entry name" value="Sigma70_r2"/>
    <property type="match status" value="1"/>
</dbReference>
<dbReference type="InterPro" id="IPR013325">
    <property type="entry name" value="RNA_pol_sigma_r2"/>
</dbReference>
<keyword evidence="11" id="KW-1185">Reference proteome</keyword>
<evidence type="ECO:0000256" key="4">
    <source>
        <dbReference type="ARBA" id="ARBA00023125"/>
    </source>
</evidence>
<dbReference type="InterPro" id="IPR000838">
    <property type="entry name" value="RNA_pol_sigma70_ECF_CS"/>
</dbReference>
<evidence type="ECO:0000259" key="8">
    <source>
        <dbReference type="Pfam" id="PF04542"/>
    </source>
</evidence>
<evidence type="ECO:0000313" key="11">
    <source>
        <dbReference type="Proteomes" id="UP001500751"/>
    </source>
</evidence>
<dbReference type="SUPFAM" id="SSF88946">
    <property type="entry name" value="Sigma2 domain of RNA polymerase sigma factors"/>
    <property type="match status" value="1"/>
</dbReference>
<sequence length="359" mass="38458">MARAKAGDQEAFTLLVTRYTPLARRTAQLTGAGDDADDVVQEAFAKALRGIGGFRDDGTFRPWLLRIVVNETRNLHRGSLRRARREDFVQNGVALLDRSSEEEALATITREGLLEAVKGLPERDRAVIVCRYFLELSEAETAEMLGLPRGTVKSRHSRAIARLRTAATALALVLAALGLAAAVSPQVRAAIERVLHFAGVEVHHGSLPAPAPPPSQAPTALTLPGEHETTLAAARRAVSFPITVPPGLGTPSRVTVSDSGRVVSLIFGDGARLDEFDGHLSEVFTKIAYGNDPVDVTVDGAPGWWIAGPQDVVYVDRAGRQVTATAHRTDGTLVWQSDAVSYRLEGIADRSEAVAAVSR</sequence>